<feature type="compositionally biased region" description="Basic and acidic residues" evidence="1">
    <location>
        <begin position="116"/>
        <end position="132"/>
    </location>
</feature>
<protein>
    <submittedName>
        <fullName evidence="3">Uncharacterized protein</fullName>
    </submittedName>
</protein>
<accession>A0A914V209</accession>
<keyword evidence="2" id="KW-1185">Reference proteome</keyword>
<feature type="region of interest" description="Disordered" evidence="1">
    <location>
        <begin position="34"/>
        <end position="165"/>
    </location>
</feature>
<dbReference type="Proteomes" id="UP000887566">
    <property type="component" value="Unplaced"/>
</dbReference>
<feature type="compositionally biased region" description="Basic and acidic residues" evidence="1">
    <location>
        <begin position="98"/>
        <end position="108"/>
    </location>
</feature>
<evidence type="ECO:0000256" key="1">
    <source>
        <dbReference type="SAM" id="MobiDB-lite"/>
    </source>
</evidence>
<evidence type="ECO:0000313" key="2">
    <source>
        <dbReference type="Proteomes" id="UP000887566"/>
    </source>
</evidence>
<feature type="compositionally biased region" description="Basic and acidic residues" evidence="1">
    <location>
        <begin position="34"/>
        <end position="72"/>
    </location>
</feature>
<organism evidence="2 3">
    <name type="scientific">Plectus sambesii</name>
    <dbReference type="NCBI Taxonomy" id="2011161"/>
    <lineage>
        <taxon>Eukaryota</taxon>
        <taxon>Metazoa</taxon>
        <taxon>Ecdysozoa</taxon>
        <taxon>Nematoda</taxon>
        <taxon>Chromadorea</taxon>
        <taxon>Plectida</taxon>
        <taxon>Plectina</taxon>
        <taxon>Plectoidea</taxon>
        <taxon>Plectidae</taxon>
        <taxon>Plectus</taxon>
    </lineage>
</organism>
<proteinExistence type="predicted"/>
<sequence>MEHSDDNTTTCDKVAEKVVEKIKDAAKATKHAAEHAKEKLTGHDERYHEKKDLKKGVHKEAVKRAHEQHEYMEQFAQRRSKRLSQDSLSIGEGEGEEDKLFYHKNPKDNKRRLKKLAAEKQRDEQRELKRNGIIDPIDEPPSDKIPKSSNLNEGFNNEGFKDALS</sequence>
<evidence type="ECO:0000313" key="3">
    <source>
        <dbReference type="WBParaSite" id="PSAMB.scaffold1397size32043.g12921.t1"/>
    </source>
</evidence>
<dbReference type="WBParaSite" id="PSAMB.scaffold1397size32043.g12921.t1">
    <property type="protein sequence ID" value="PSAMB.scaffold1397size32043.g12921.t1"/>
    <property type="gene ID" value="PSAMB.scaffold1397size32043.g12921"/>
</dbReference>
<name>A0A914V209_9BILA</name>
<reference evidence="3" key="1">
    <citation type="submission" date="2022-11" db="UniProtKB">
        <authorList>
            <consortium name="WormBaseParasite"/>
        </authorList>
    </citation>
    <scope>IDENTIFICATION</scope>
</reference>
<dbReference type="AlphaFoldDB" id="A0A914V209"/>